<dbReference type="InterPro" id="IPR049354">
    <property type="entry name" value="GpP-like_N"/>
</dbReference>
<organism evidence="4 5">
    <name type="scientific">Vibrio scophthalmi</name>
    <dbReference type="NCBI Taxonomy" id="45658"/>
    <lineage>
        <taxon>Bacteria</taxon>
        <taxon>Pseudomonadati</taxon>
        <taxon>Pseudomonadota</taxon>
        <taxon>Gammaproteobacteria</taxon>
        <taxon>Vibrionales</taxon>
        <taxon>Vibrionaceae</taxon>
        <taxon>Vibrio</taxon>
    </lineage>
</organism>
<dbReference type="EMBL" id="MDCJ01000002">
    <property type="protein sequence ID" value="ODS10918.1"/>
    <property type="molecule type" value="Genomic_DNA"/>
</dbReference>
<sequence length="351" mass="39079">MDRVVAKVRNKAIEGWTSVRIQRSLKNVVGETRLSVTKEWNQARKLIMDEGEPVVIEIGNDRVATGYITEFVPSYDGKEVRYELVCHDKTIDLVECSLIHPSGEWKNSTLTQIAVDVCKPFGIDVVVETSIGEAFSVVRVEHGETVFNFIDRLARQRGVLLTSNAYGNLVITTASKKRLSVKLETGINIRAARGRFSMQGSHSDITVKGDSGIGGEFTLAQSGNQSVTEKNERVKRYRPLIVLMEEPFTVAGASLRGQWHIKHTEAQANTSEITVSGWRMGVDFSGELWPMNRLVRVVDPIQTIDDDMLISGFLLSEDDNGRATVLTMAYPEALEVPIEKPQSQGDFPWTP</sequence>
<dbReference type="InterPro" id="IPR023399">
    <property type="entry name" value="Baseplate-like_2-layer_sand"/>
</dbReference>
<evidence type="ECO:0000259" key="1">
    <source>
        <dbReference type="Pfam" id="PF21683"/>
    </source>
</evidence>
<dbReference type="InterPro" id="IPR053982">
    <property type="entry name" value="Gp44/GpP-like_C"/>
</dbReference>
<dbReference type="Pfam" id="PF22255">
    <property type="entry name" value="Gp44-like_2nd"/>
    <property type="match status" value="1"/>
</dbReference>
<evidence type="ECO:0000259" key="3">
    <source>
        <dbReference type="Pfam" id="PF22255"/>
    </source>
</evidence>
<dbReference type="Gene3D" id="3.30.1920.10">
    <property type="entry name" value="Baseplate protein-like domains - 2 layer sandwich fold"/>
    <property type="match status" value="1"/>
</dbReference>
<dbReference type="Proteomes" id="UP000095131">
    <property type="component" value="Unassembled WGS sequence"/>
</dbReference>
<dbReference type="SUPFAM" id="SSF69279">
    <property type="entry name" value="Phage tail proteins"/>
    <property type="match status" value="2"/>
</dbReference>
<dbReference type="InterPro" id="IPR053981">
    <property type="entry name" value="Gp44/GpP-like_2nd"/>
</dbReference>
<dbReference type="InterPro" id="IPR026276">
    <property type="entry name" value="Baseplate_GpP"/>
</dbReference>
<reference evidence="4 5" key="1">
    <citation type="submission" date="2016-08" db="EMBL/GenBank/DDBJ databases">
        <title>Genome sequencing of Vibrio scophthalmi strain FP3289, an isolated from Paralichthys olivaceus.</title>
        <authorList>
            <person name="Han H.-J."/>
        </authorList>
    </citation>
    <scope>NUCLEOTIDE SEQUENCE [LARGE SCALE GENOMIC DNA]</scope>
    <source>
        <strain evidence="4 5">FP3289</strain>
    </source>
</reference>
<evidence type="ECO:0000259" key="2">
    <source>
        <dbReference type="Pfam" id="PF21929"/>
    </source>
</evidence>
<dbReference type="Gene3D" id="2.30.300.10">
    <property type="entry name" value="Baseplate protein-like domain - beta roll fold"/>
    <property type="match status" value="1"/>
</dbReference>
<evidence type="ECO:0000313" key="4">
    <source>
        <dbReference type="EMBL" id="ODS10918.1"/>
    </source>
</evidence>
<evidence type="ECO:0000313" key="5">
    <source>
        <dbReference type="Proteomes" id="UP000095131"/>
    </source>
</evidence>
<dbReference type="PATRIC" id="fig|45658.8.peg.1173"/>
<gene>
    <name evidence="4" type="ORF">VSF3289_01179</name>
</gene>
<dbReference type="RefSeq" id="WP_069446349.1">
    <property type="nucleotide sequence ID" value="NZ_MDCJ01000002.1"/>
</dbReference>
<dbReference type="OrthoDB" id="9016931at2"/>
<comment type="caution">
    <text evidence="4">The sequence shown here is derived from an EMBL/GenBank/DDBJ whole genome shotgun (WGS) entry which is preliminary data.</text>
</comment>
<accession>A0A1E3WMD5</accession>
<dbReference type="Gene3D" id="3.55.50.10">
    <property type="entry name" value="Baseplate protein-like domains"/>
    <property type="match status" value="1"/>
</dbReference>
<dbReference type="PIRSF" id="PIRSF004440">
    <property type="entry name" value="GpP"/>
    <property type="match status" value="1"/>
</dbReference>
<name>A0A1E3WMD5_9VIBR</name>
<dbReference type="Pfam" id="PF21683">
    <property type="entry name" value="GpP-like_1st"/>
    <property type="match status" value="1"/>
</dbReference>
<protein>
    <submittedName>
        <fullName evidence="4">Baseplate hub protein gp44</fullName>
    </submittedName>
</protein>
<feature type="domain" description="Baseplate hub protein gp44-like N-terminal" evidence="1">
    <location>
        <begin position="4"/>
        <end position="82"/>
    </location>
</feature>
<feature type="domain" description="Baseplate hub protein gp44/GpP-like second" evidence="3">
    <location>
        <begin position="90"/>
        <end position="172"/>
    </location>
</feature>
<dbReference type="AlphaFoldDB" id="A0A1E3WMD5"/>
<feature type="domain" description="Baseplate hub protein gp44/GpP-like C-terminal" evidence="2">
    <location>
        <begin position="251"/>
        <end position="335"/>
    </location>
</feature>
<dbReference type="Pfam" id="PF21929">
    <property type="entry name" value="GpP_4th"/>
    <property type="match status" value="1"/>
</dbReference>
<proteinExistence type="predicted"/>